<sequence length="446" mass="51934">MFEGLQLAENLDEAIINCNWHPLELWVANYRKQMWFWQKRRSEYLKHKSEIEESQMKLLRGQAQTLAQSRRKKVGGKSQNSTLACKRNEQDSIKQKYRIAKNNGRELLHSFINQLQVDGKLANPHLLPYTAETLAASGDQYEPRHIIKGSGEKIINEAYDKEYIESIIIPHLEFELNDINLDKIAYDINEKGPYRVVAKQTEAGTVSIPFLMSPFKHKVGRVEVARAIKQQILWLRIQKIWNAKGEVEEENMAKDGSYPVKGCQGFGLGESMRPKLYYQELGEGEEMYELFLQLEKGKTITDEQKELDLTAFDWTSELMQVTKYIASKYQQAVAMPKFDLMKKQQRLQEECNKLYKREAVKFDHLLAELQKHNVFKHSEIVCPEIGSTTRLDLLKTPAKYFPAEDRVGRGQRLGDFLKSNKLKCYQFGYEKRKNIKQVLAELSRRS</sequence>
<organism evidence="1 2">
    <name type="scientific">Candida oxycetoniae</name>
    <dbReference type="NCBI Taxonomy" id="497107"/>
    <lineage>
        <taxon>Eukaryota</taxon>
        <taxon>Fungi</taxon>
        <taxon>Dikarya</taxon>
        <taxon>Ascomycota</taxon>
        <taxon>Saccharomycotina</taxon>
        <taxon>Pichiomycetes</taxon>
        <taxon>Debaryomycetaceae</taxon>
        <taxon>Candida/Lodderomyces clade</taxon>
        <taxon>Candida</taxon>
    </lineage>
</organism>
<keyword evidence="2" id="KW-1185">Reference proteome</keyword>
<dbReference type="Proteomes" id="UP001202479">
    <property type="component" value="Unassembled WGS sequence"/>
</dbReference>
<comment type="caution">
    <text evidence="1">The sequence shown here is derived from an EMBL/GenBank/DDBJ whole genome shotgun (WGS) entry which is preliminary data.</text>
</comment>
<dbReference type="GeneID" id="73381991"/>
<dbReference type="EMBL" id="JAHUZD010000140">
    <property type="protein sequence ID" value="KAI3402915.2"/>
    <property type="molecule type" value="Genomic_DNA"/>
</dbReference>
<accession>A0AAI9STT3</accession>
<dbReference type="AlphaFoldDB" id="A0AAI9STT3"/>
<proteinExistence type="predicted"/>
<dbReference type="RefSeq" id="XP_049178662.1">
    <property type="nucleotide sequence ID" value="XM_049325808.1"/>
</dbReference>
<gene>
    <name evidence="1" type="ORF">KGF56_004376</name>
</gene>
<name>A0AAI9STT3_9ASCO</name>
<protein>
    <submittedName>
        <fullName evidence="1">Uncharacterized protein</fullName>
    </submittedName>
</protein>
<evidence type="ECO:0000313" key="2">
    <source>
        <dbReference type="Proteomes" id="UP001202479"/>
    </source>
</evidence>
<reference evidence="1" key="1">
    <citation type="journal article" date="2022" name="DNA Res.">
        <title>Genome analysis of five recently described species of the CUG-Ser clade uncovers Candida theae as a new hybrid lineage with pathogenic potential in the Candida parapsilosis species complex.</title>
        <authorList>
            <person name="Mixao V."/>
            <person name="Del Olmo V."/>
            <person name="Hegedusova E."/>
            <person name="Saus E."/>
            <person name="Pryszcz L."/>
            <person name="Cillingova A."/>
            <person name="Nosek J."/>
            <person name="Gabaldon T."/>
        </authorList>
    </citation>
    <scope>NUCLEOTIDE SEQUENCE</scope>
    <source>
        <strain evidence="1">CBS 10844</strain>
    </source>
</reference>
<evidence type="ECO:0000313" key="1">
    <source>
        <dbReference type="EMBL" id="KAI3402915.2"/>
    </source>
</evidence>